<name>A0A0L0P011_CANAR</name>
<comment type="caution">
    <text evidence="1">The sequence shown here is derived from an EMBL/GenBank/DDBJ whole genome shotgun (WGS) entry which is preliminary data.</text>
</comment>
<dbReference type="Proteomes" id="UP000037122">
    <property type="component" value="Unassembled WGS sequence"/>
</dbReference>
<reference evidence="2" key="1">
    <citation type="journal article" date="2015" name="BMC Genomics">
        <title>Draft genome of a commonly misdiagnosed multidrug resistant pathogen Candida auris.</title>
        <authorList>
            <person name="Chatterjee S."/>
            <person name="Alampalli S.V."/>
            <person name="Nageshan R.K."/>
            <person name="Chettiar S.T."/>
            <person name="Joshi S."/>
            <person name="Tatu U.S."/>
        </authorList>
    </citation>
    <scope>NUCLEOTIDE SEQUENCE [LARGE SCALE GENOMIC DNA]</scope>
    <source>
        <strain evidence="2">6684</strain>
    </source>
</reference>
<dbReference type="AlphaFoldDB" id="A0A0L0P011"/>
<proteinExistence type="predicted"/>
<evidence type="ECO:0000313" key="2">
    <source>
        <dbReference type="Proteomes" id="UP000037122"/>
    </source>
</evidence>
<dbReference type="EMBL" id="LGST01000022">
    <property type="protein sequence ID" value="KND99603.1"/>
    <property type="molecule type" value="Genomic_DNA"/>
</dbReference>
<organism evidence="1 2">
    <name type="scientific">Candidozyma auris</name>
    <name type="common">Yeast</name>
    <name type="synonym">Candida auris</name>
    <dbReference type="NCBI Taxonomy" id="498019"/>
    <lineage>
        <taxon>Eukaryota</taxon>
        <taxon>Fungi</taxon>
        <taxon>Dikarya</taxon>
        <taxon>Ascomycota</taxon>
        <taxon>Saccharomycotina</taxon>
        <taxon>Pichiomycetes</taxon>
        <taxon>Metschnikowiaceae</taxon>
        <taxon>Candidozyma</taxon>
    </lineage>
</organism>
<dbReference type="VEuPathDB" id="FungiDB:QG37_03393"/>
<evidence type="ECO:0000313" key="1">
    <source>
        <dbReference type="EMBL" id="KND99603.1"/>
    </source>
</evidence>
<protein>
    <submittedName>
        <fullName evidence="1">Uncharacterized protein</fullName>
    </submittedName>
</protein>
<sequence length="53" mass="6137">MYWFGDCGDMLRRRLKNIVALGDAPIAVENLSGNWKVHNRMENLSKDEKIICD</sequence>
<accession>A0A0L0P011</accession>
<gene>
    <name evidence="1" type="ORF">QG37_03393</name>
</gene>